<evidence type="ECO:0000313" key="2">
    <source>
        <dbReference type="EMBL" id="GAE26267.1"/>
    </source>
</evidence>
<dbReference type="Gene3D" id="3.40.50.2000">
    <property type="entry name" value="Glycogen Phosphorylase B"/>
    <property type="match status" value="1"/>
</dbReference>
<comment type="caution">
    <text evidence="2">The sequence shown here is derived from an EMBL/GenBank/DDBJ whole genome shotgun (WGS) entry which is preliminary data.</text>
</comment>
<reference evidence="2" key="1">
    <citation type="journal article" date="2014" name="Genome Announc.">
        <title>Draft Genome Sequences of Three Alkaliphilic Bacillus Strains, Bacillus wakoensis JCM 9140T, Bacillus akibai JCM 9157T, and Bacillus hemicellulosilyticus JCM 9152T.</title>
        <authorList>
            <person name="Yuki M."/>
            <person name="Oshima K."/>
            <person name="Suda W."/>
            <person name="Oshida Y."/>
            <person name="Kitamura K."/>
            <person name="Iida T."/>
            <person name="Hattori M."/>
            <person name="Ohkuma M."/>
        </authorList>
    </citation>
    <scope>NUCLEOTIDE SEQUENCE [LARGE SCALE GENOMIC DNA]</scope>
    <source>
        <strain evidence="2">JCM 9140</strain>
    </source>
</reference>
<name>W4Q2Q4_9BACI</name>
<dbReference type="Pfam" id="PF13692">
    <property type="entry name" value="Glyco_trans_1_4"/>
    <property type="match status" value="1"/>
</dbReference>
<sequence>MFKTIHVIVAPSSYLEDPLKYRRHRLAEYLLSQDTAQEIIWISPETHSFFNSNLNILKEIKLNCDILQIKIGDYKSLVRNIEWFQNSLIHFIHEKHEEQVNYYLWYTYPAFSALSQLKIWKSVIYDCSDMWVEAEKTNHFLQNFIKRQLIRRTERRIVSSANYCFASSLTLQNRLLYKRISTTLIENGVDYSKFQVVDKIDINFNKKPTLGFVGGLKPWKIDFDLLVKVFKVKHDWQLVLVGSTYGQMGQAYQKLQKLDNVKIIPTVPYDEIPSMVATFDIGILPYIENNYNEGVFPLKFFEYLAGGLPIVGCGLPSTNNYIEDGVYEHVKSETELFIAACERALNSKSEENKSRRLALAKQADWVKKFEKMWGIVNGSK</sequence>
<dbReference type="AlphaFoldDB" id="W4Q2Q4"/>
<keyword evidence="1 2" id="KW-0808">Transferase</keyword>
<accession>W4Q2Q4</accession>
<evidence type="ECO:0000256" key="1">
    <source>
        <dbReference type="ARBA" id="ARBA00022679"/>
    </source>
</evidence>
<dbReference type="PANTHER" id="PTHR46401">
    <property type="entry name" value="GLYCOSYLTRANSFERASE WBBK-RELATED"/>
    <property type="match status" value="1"/>
</dbReference>
<dbReference type="Proteomes" id="UP000018890">
    <property type="component" value="Unassembled WGS sequence"/>
</dbReference>
<keyword evidence="3" id="KW-1185">Reference proteome</keyword>
<dbReference type="OrthoDB" id="9816564at2"/>
<organism evidence="2 3">
    <name type="scientific">Halalkalibacter wakoensis JCM 9140</name>
    <dbReference type="NCBI Taxonomy" id="1236970"/>
    <lineage>
        <taxon>Bacteria</taxon>
        <taxon>Bacillati</taxon>
        <taxon>Bacillota</taxon>
        <taxon>Bacilli</taxon>
        <taxon>Bacillales</taxon>
        <taxon>Bacillaceae</taxon>
        <taxon>Halalkalibacter</taxon>
    </lineage>
</organism>
<proteinExistence type="predicted"/>
<dbReference type="GO" id="GO:0016757">
    <property type="term" value="F:glycosyltransferase activity"/>
    <property type="evidence" value="ECO:0007669"/>
    <property type="project" value="TreeGrafter"/>
</dbReference>
<dbReference type="STRING" id="1236970.JCM9140_2316"/>
<dbReference type="SUPFAM" id="SSF53756">
    <property type="entry name" value="UDP-Glycosyltransferase/glycogen phosphorylase"/>
    <property type="match status" value="1"/>
</dbReference>
<dbReference type="RefSeq" id="WP_034745656.1">
    <property type="nucleotide sequence ID" value="NZ_BAUT01000021.1"/>
</dbReference>
<protein>
    <submittedName>
        <fullName evidence="2">Teichuronic acid biosynthesis glycosyltransferase TuaH</fullName>
    </submittedName>
</protein>
<gene>
    <name evidence="2" type="ORF">JCM9140_2316</name>
</gene>
<dbReference type="GO" id="GO:0009103">
    <property type="term" value="P:lipopolysaccharide biosynthetic process"/>
    <property type="evidence" value="ECO:0007669"/>
    <property type="project" value="TreeGrafter"/>
</dbReference>
<evidence type="ECO:0000313" key="3">
    <source>
        <dbReference type="Proteomes" id="UP000018890"/>
    </source>
</evidence>
<dbReference type="PANTHER" id="PTHR46401:SF2">
    <property type="entry name" value="GLYCOSYLTRANSFERASE WBBK-RELATED"/>
    <property type="match status" value="1"/>
</dbReference>
<dbReference type="EMBL" id="BAUT01000021">
    <property type="protein sequence ID" value="GAE26267.1"/>
    <property type="molecule type" value="Genomic_DNA"/>
</dbReference>